<feature type="repeat" description="ANK" evidence="3">
    <location>
        <begin position="792"/>
        <end position="814"/>
    </location>
</feature>
<feature type="region of interest" description="Disordered" evidence="4">
    <location>
        <begin position="550"/>
        <end position="590"/>
    </location>
</feature>
<dbReference type="PRINTS" id="PR01415">
    <property type="entry name" value="ANKYRIN"/>
</dbReference>
<feature type="compositionally biased region" description="Basic and acidic residues" evidence="4">
    <location>
        <begin position="238"/>
        <end position="248"/>
    </location>
</feature>
<keyword evidence="6" id="KW-1185">Reference proteome</keyword>
<feature type="region of interest" description="Disordered" evidence="4">
    <location>
        <begin position="212"/>
        <end position="266"/>
    </location>
</feature>
<dbReference type="AlphaFoldDB" id="A0AAD7RFH7"/>
<dbReference type="PROSITE" id="PS50088">
    <property type="entry name" value="ANK_REPEAT"/>
    <property type="match status" value="3"/>
</dbReference>
<evidence type="ECO:0000256" key="4">
    <source>
        <dbReference type="SAM" id="MobiDB-lite"/>
    </source>
</evidence>
<dbReference type="PANTHER" id="PTHR24124">
    <property type="entry name" value="ANKYRIN REPEAT FAMILY A"/>
    <property type="match status" value="1"/>
</dbReference>
<gene>
    <name evidence="5" type="ORF">AAFF_G00232800</name>
</gene>
<accession>A0AAD7RFH7</accession>
<comment type="caution">
    <text evidence="5">The sequence shown here is derived from an EMBL/GenBank/DDBJ whole genome shotgun (WGS) entry which is preliminary data.</text>
</comment>
<dbReference type="InterPro" id="IPR036770">
    <property type="entry name" value="Ankyrin_rpt-contain_sf"/>
</dbReference>
<keyword evidence="1" id="KW-0677">Repeat</keyword>
<dbReference type="PROSITE" id="PS50297">
    <property type="entry name" value="ANK_REP_REGION"/>
    <property type="match status" value="3"/>
</dbReference>
<dbReference type="Proteomes" id="UP001221898">
    <property type="component" value="Unassembled WGS sequence"/>
</dbReference>
<name>A0AAD7RFH7_9TELE</name>
<feature type="compositionally biased region" description="Basic and acidic residues" evidence="4">
    <location>
        <begin position="918"/>
        <end position="937"/>
    </location>
</feature>
<feature type="compositionally biased region" description="Low complexity" evidence="4">
    <location>
        <begin position="249"/>
        <end position="266"/>
    </location>
</feature>
<sequence length="1121" mass="122316">MRTMDDDGNKREVEAKSQSLSSVLLLLDLSAAFDTMDHQILLSSLVPARISACLTDISAWMSTHHLKLNLGKTELLFLPAKGSPMIDASRLTVEGSIVSPSQSARSLGVTLDNQLCFSSHIAAITRTCRFSLHNIRRIRPFLTQEATQLTASPLLYPDLLMIIYVNKEEQRSQHRSLRDTTAHSTEVRFGPTYCYSLQEDTVVCHNKRNGAQTGRTQAHVTGNTPKEKSCYSLPTVKKLLEQKRKRETSSSPSSSSSAEASAGAGATAIPVSTPAQAALTGGASSYSDPMGAMGPMPTSGYSRWNMVSSHQTSVLQQDCPFPPIGGTYFPLSSPGDYSQSQGYSSAVTSSFITQPTQDFSDAMSIHAYSSGAMTSSLPGTVHSAALQSPSYSWGTTSGVQAPMDPGPPGFGGQINVEMLDEARMFLRGMDNSKKIWQDEDGDTILHIYTAKGLREYAFAAAENLKALGRLDSKEHKGKTALLVAVTANQPDIVQDLLSLGADINACDVKGQTSLHLAATYGFPRVMQGLGRPDETMEVDSASIRGHIREDCPKFKGKQQSRDRAEAEQDRPPTPIIPGAQILSPTNGQTERTNQTMENTLRCLVSANPTSLNLGFSLLCFLSWRVTRGAFRSGLCATLSGHLAEGSGGTVARAADRQREFANRRRRAAPSYRTRIETPVSTRPALVVSPIGGGIWLSASGGRGRESRHESAEEKVNGTILSFELVDLEARNFEGQTPLHCAAISHSGTVKALSSVLPGLGDTGLQAQAEDKLSCVQLLLTYGASLLSQDIKSNKTVLHLAVKEGNIHLVRYLLRVNLPDMQAFANMKAHGNTALHMAAGLHGSCFQEEMIRLLLSRGADPSVRNLENDQPAHLLQSGERGEQLKLILKKRTASSRRRIMSLQDQDPDRLREVVPPTRTRTEKRRDRGERLPGARRDGAVSLPAEAERRGLDGEGGVTEAESVIYRLRMMISNSEALSSAQKRGRVGSKELQLYVADVDGGWWPPDGGELPLLLAPYQQKRMVPRDTFMMHVPDYAENTVLSLLELLYFPDFGSRESSAAWLRQQLCMVWGGHLHPVVKNFYPDGSGLFQDDNAPIHRPQVVTKRAAVREIPWEVLVRIQEG</sequence>
<keyword evidence="2 3" id="KW-0040">ANK repeat</keyword>
<evidence type="ECO:0000256" key="2">
    <source>
        <dbReference type="ARBA" id="ARBA00023043"/>
    </source>
</evidence>
<reference evidence="5" key="1">
    <citation type="journal article" date="2023" name="Science">
        <title>Genome structures resolve the early diversification of teleost fishes.</title>
        <authorList>
            <person name="Parey E."/>
            <person name="Louis A."/>
            <person name="Montfort J."/>
            <person name="Bouchez O."/>
            <person name="Roques C."/>
            <person name="Iampietro C."/>
            <person name="Lluch J."/>
            <person name="Castinel A."/>
            <person name="Donnadieu C."/>
            <person name="Desvignes T."/>
            <person name="Floi Bucao C."/>
            <person name="Jouanno E."/>
            <person name="Wen M."/>
            <person name="Mejri S."/>
            <person name="Dirks R."/>
            <person name="Jansen H."/>
            <person name="Henkel C."/>
            <person name="Chen W.J."/>
            <person name="Zahm M."/>
            <person name="Cabau C."/>
            <person name="Klopp C."/>
            <person name="Thompson A.W."/>
            <person name="Robinson-Rechavi M."/>
            <person name="Braasch I."/>
            <person name="Lecointre G."/>
            <person name="Bobe J."/>
            <person name="Postlethwait J.H."/>
            <person name="Berthelot C."/>
            <person name="Roest Crollius H."/>
            <person name="Guiguen Y."/>
        </authorList>
    </citation>
    <scope>NUCLEOTIDE SEQUENCE</scope>
    <source>
        <strain evidence="5">NC1722</strain>
    </source>
</reference>
<evidence type="ECO:0000256" key="3">
    <source>
        <dbReference type="PROSITE-ProRule" id="PRU00023"/>
    </source>
</evidence>
<feature type="compositionally biased region" description="Polar residues" evidence="4">
    <location>
        <begin position="212"/>
        <end position="224"/>
    </location>
</feature>
<dbReference type="GO" id="GO:0005634">
    <property type="term" value="C:nucleus"/>
    <property type="evidence" value="ECO:0007669"/>
    <property type="project" value="TreeGrafter"/>
</dbReference>
<dbReference type="Pfam" id="PF12796">
    <property type="entry name" value="Ank_2"/>
    <property type="match status" value="2"/>
</dbReference>
<protein>
    <submittedName>
        <fullName evidence="5">Uncharacterized protein</fullName>
    </submittedName>
</protein>
<dbReference type="SUPFAM" id="SSF48403">
    <property type="entry name" value="Ankyrin repeat"/>
    <property type="match status" value="1"/>
</dbReference>
<feature type="repeat" description="ANK" evidence="3">
    <location>
        <begin position="829"/>
        <end position="865"/>
    </location>
</feature>
<dbReference type="SMART" id="SM00248">
    <property type="entry name" value="ANK"/>
    <property type="match status" value="6"/>
</dbReference>
<evidence type="ECO:0000313" key="6">
    <source>
        <dbReference type="Proteomes" id="UP001221898"/>
    </source>
</evidence>
<proteinExistence type="predicted"/>
<feature type="compositionally biased region" description="Basic and acidic residues" evidence="4">
    <location>
        <begin position="550"/>
        <end position="570"/>
    </location>
</feature>
<dbReference type="EMBL" id="JAINUG010000306">
    <property type="protein sequence ID" value="KAJ8378915.1"/>
    <property type="molecule type" value="Genomic_DNA"/>
</dbReference>
<feature type="repeat" description="ANK" evidence="3">
    <location>
        <begin position="476"/>
        <end position="508"/>
    </location>
</feature>
<evidence type="ECO:0000313" key="5">
    <source>
        <dbReference type="EMBL" id="KAJ8378915.1"/>
    </source>
</evidence>
<dbReference type="InterPro" id="IPR002110">
    <property type="entry name" value="Ankyrin_rpt"/>
</dbReference>
<dbReference type="PANTHER" id="PTHR24124:SF7">
    <property type="entry name" value="NF-KAPPA-B INHIBITOR DELTA"/>
    <property type="match status" value="1"/>
</dbReference>
<dbReference type="Gene3D" id="1.25.40.20">
    <property type="entry name" value="Ankyrin repeat-containing domain"/>
    <property type="match status" value="2"/>
</dbReference>
<evidence type="ECO:0000256" key="1">
    <source>
        <dbReference type="ARBA" id="ARBA00022737"/>
    </source>
</evidence>
<dbReference type="GO" id="GO:0010468">
    <property type="term" value="P:regulation of gene expression"/>
    <property type="evidence" value="ECO:0007669"/>
    <property type="project" value="TreeGrafter"/>
</dbReference>
<feature type="region of interest" description="Disordered" evidence="4">
    <location>
        <begin position="896"/>
        <end position="945"/>
    </location>
</feature>
<organism evidence="5 6">
    <name type="scientific">Aldrovandia affinis</name>
    <dbReference type="NCBI Taxonomy" id="143900"/>
    <lineage>
        <taxon>Eukaryota</taxon>
        <taxon>Metazoa</taxon>
        <taxon>Chordata</taxon>
        <taxon>Craniata</taxon>
        <taxon>Vertebrata</taxon>
        <taxon>Euteleostomi</taxon>
        <taxon>Actinopterygii</taxon>
        <taxon>Neopterygii</taxon>
        <taxon>Teleostei</taxon>
        <taxon>Notacanthiformes</taxon>
        <taxon>Halosauridae</taxon>
        <taxon>Aldrovandia</taxon>
    </lineage>
</organism>